<proteinExistence type="predicted"/>
<dbReference type="Pfam" id="PF13671">
    <property type="entry name" value="AAA_33"/>
    <property type="match status" value="1"/>
</dbReference>
<dbReference type="RefSeq" id="WP_344162191.1">
    <property type="nucleotide sequence ID" value="NZ_BAAAPC010000009.1"/>
</dbReference>
<protein>
    <submittedName>
        <fullName evidence="1">Tunicamycin resistance ATP-binding TmrB</fullName>
    </submittedName>
</protein>
<comment type="caution">
    <text evidence="1">The sequence shown here is derived from an EMBL/GenBank/DDBJ whole genome shotgun (WGS) entry which is preliminary data.</text>
</comment>
<reference evidence="1 2" key="1">
    <citation type="journal article" date="2019" name="Int. J. Syst. Evol. Microbiol.">
        <title>The Global Catalogue of Microorganisms (GCM) 10K type strain sequencing project: providing services to taxonomists for standard genome sequencing and annotation.</title>
        <authorList>
            <consortium name="The Broad Institute Genomics Platform"/>
            <consortium name="The Broad Institute Genome Sequencing Center for Infectious Disease"/>
            <person name="Wu L."/>
            <person name="Ma J."/>
        </authorList>
    </citation>
    <scope>NUCLEOTIDE SEQUENCE [LARGE SCALE GENOMIC DNA]</scope>
    <source>
        <strain evidence="1 2">JCM 15313</strain>
    </source>
</reference>
<evidence type="ECO:0000313" key="2">
    <source>
        <dbReference type="Proteomes" id="UP001501585"/>
    </source>
</evidence>
<keyword evidence="1" id="KW-0547">Nucleotide-binding</keyword>
<accession>A0ABN2T110</accession>
<dbReference type="EMBL" id="BAAAPC010000009">
    <property type="protein sequence ID" value="GAA1996321.1"/>
    <property type="molecule type" value="Genomic_DNA"/>
</dbReference>
<dbReference type="InterPro" id="IPR027417">
    <property type="entry name" value="P-loop_NTPase"/>
</dbReference>
<dbReference type="Gene3D" id="3.40.50.300">
    <property type="entry name" value="P-loop containing nucleotide triphosphate hydrolases"/>
    <property type="match status" value="1"/>
</dbReference>
<gene>
    <name evidence="1" type="primary">tmrB</name>
    <name evidence="1" type="ORF">GCM10009799_23700</name>
</gene>
<keyword evidence="2" id="KW-1185">Reference proteome</keyword>
<dbReference type="Proteomes" id="UP001501585">
    <property type="component" value="Unassembled WGS sequence"/>
</dbReference>
<evidence type="ECO:0000313" key="1">
    <source>
        <dbReference type="EMBL" id="GAA1996321.1"/>
    </source>
</evidence>
<organism evidence="1 2">
    <name type="scientific">Nocardiopsis rhodophaea</name>
    <dbReference type="NCBI Taxonomy" id="280238"/>
    <lineage>
        <taxon>Bacteria</taxon>
        <taxon>Bacillati</taxon>
        <taxon>Actinomycetota</taxon>
        <taxon>Actinomycetes</taxon>
        <taxon>Streptosporangiales</taxon>
        <taxon>Nocardiopsidaceae</taxon>
        <taxon>Nocardiopsis</taxon>
    </lineage>
</organism>
<dbReference type="GO" id="GO:0005524">
    <property type="term" value="F:ATP binding"/>
    <property type="evidence" value="ECO:0007669"/>
    <property type="project" value="UniProtKB-KW"/>
</dbReference>
<dbReference type="SUPFAM" id="SSF52540">
    <property type="entry name" value="P-loop containing nucleoside triphosphate hydrolases"/>
    <property type="match status" value="1"/>
</dbReference>
<keyword evidence="1" id="KW-0067">ATP-binding</keyword>
<name>A0ABN2T110_9ACTN</name>
<sequence length="196" mass="22172">MLIWINGAFGAGKTQTAFELHRRLPGSFVCDPEHLGFGLHRMLPRGWRGDFQDIAAWRQGVHEVLDSLLRGFDGTILVPMTVVVPKYHREMFGRLQESGHDVWHISLMASPQTLMRRIRGRGEGRNSFAARRLEPCLAALRQPDFAAHLETDDLSVASVAETIADEAGLHLAPDSGSALTRRARRWWTTLRHIRFD</sequence>